<organism evidence="5 6">
    <name type="scientific">Exaiptasia diaphana</name>
    <name type="common">Tropical sea anemone</name>
    <name type="synonym">Aiptasia pulchella</name>
    <dbReference type="NCBI Taxonomy" id="2652724"/>
    <lineage>
        <taxon>Eukaryota</taxon>
        <taxon>Metazoa</taxon>
        <taxon>Cnidaria</taxon>
        <taxon>Anthozoa</taxon>
        <taxon>Hexacorallia</taxon>
        <taxon>Actiniaria</taxon>
        <taxon>Aiptasiidae</taxon>
        <taxon>Exaiptasia</taxon>
    </lineage>
</organism>
<keyword evidence="1 2" id="KW-1015">Disulfide bond</keyword>
<dbReference type="SMART" id="SM00192">
    <property type="entry name" value="LDLa"/>
    <property type="match status" value="2"/>
</dbReference>
<protein>
    <recommendedName>
        <fullName evidence="4">MAM domain-containing protein</fullName>
    </recommendedName>
</protein>
<dbReference type="Proteomes" id="UP000887567">
    <property type="component" value="Unplaced"/>
</dbReference>
<dbReference type="SUPFAM" id="SSF57424">
    <property type="entry name" value="LDL receptor-like module"/>
    <property type="match status" value="1"/>
</dbReference>
<accession>A0A913Y2S4</accession>
<evidence type="ECO:0000256" key="3">
    <source>
        <dbReference type="SAM" id="SignalP"/>
    </source>
</evidence>
<dbReference type="InterPro" id="IPR002172">
    <property type="entry name" value="LDrepeatLR_classA_rpt"/>
</dbReference>
<evidence type="ECO:0000313" key="5">
    <source>
        <dbReference type="EnsemblMetazoa" id="XP_020913780.2"/>
    </source>
</evidence>
<dbReference type="InterPro" id="IPR000998">
    <property type="entry name" value="MAM_dom"/>
</dbReference>
<dbReference type="AlphaFoldDB" id="A0A913Y2S4"/>
<dbReference type="EnsemblMetazoa" id="XM_021058121.2">
    <property type="protein sequence ID" value="XP_020913780.2"/>
    <property type="gene ID" value="LOC110251407"/>
</dbReference>
<dbReference type="OrthoDB" id="9990982at2759"/>
<proteinExistence type="predicted"/>
<keyword evidence="6" id="KW-1185">Reference proteome</keyword>
<feature type="domain" description="MAM" evidence="4">
    <location>
        <begin position="501"/>
        <end position="583"/>
    </location>
</feature>
<dbReference type="RefSeq" id="XP_020913780.2">
    <property type="nucleotide sequence ID" value="XM_021058121.2"/>
</dbReference>
<dbReference type="Gene3D" id="4.10.400.10">
    <property type="entry name" value="Low-density Lipoprotein Receptor"/>
    <property type="match status" value="1"/>
</dbReference>
<dbReference type="Pfam" id="PF00629">
    <property type="entry name" value="MAM"/>
    <property type="match status" value="1"/>
</dbReference>
<dbReference type="SUPFAM" id="SSF49899">
    <property type="entry name" value="Concanavalin A-like lectins/glucanases"/>
    <property type="match status" value="1"/>
</dbReference>
<evidence type="ECO:0000256" key="1">
    <source>
        <dbReference type="ARBA" id="ARBA00023157"/>
    </source>
</evidence>
<feature type="disulfide bond" evidence="2">
    <location>
        <begin position="631"/>
        <end position="643"/>
    </location>
</feature>
<reference evidence="5" key="1">
    <citation type="submission" date="2022-11" db="UniProtKB">
        <authorList>
            <consortium name="EnsemblMetazoa"/>
        </authorList>
    </citation>
    <scope>IDENTIFICATION</scope>
</reference>
<sequence length="770" mass="88140">MFLTLVGILLLTEKLQPSVSENITIDAIVNGSSIPGQGYVYVLKRTIQNSTITSQTVMWVAFDNYSTIATIAKVACKMAGYKGPSSPSMPGYYVLNGWRLMNRNDQSNLNIWSCKGNEASLLQCDFNYSPKYFPLLVNCLPPDGPKHLHGISYDLWTQSRRIPTGFYESRWKHSTLFQDKPLSSHILQPTFDVMSMYKTVFGIKLSAYLMIKRPGEYSIGAACRHGCEVWWKRIQEPGLDDYGTSGDMIIKLALTLQRNEYERSTRQNRVMIMTCHLYHLEVYTRFLNEHYNNRSFANIAIKSYGDLSWSPIPTELLYWRKPGSRELHFNLNKNIPPHLSLGSNFVIKALYKFCCVGLRCQTCPLTLNLHALEQKILVNRSLQMDCREYFFNYSIDVIQQPKNYSIEISYYLNGDERSTRKRTLGTTQVSESTLYSCTLMDSRHHGCVAEWTVQPHIGYLNKSLNNAPNVKDCPKSCFCYGAEYESPHFPWKDAFRNISLCVRFAYRLPSQGLSRLDVYVHMGSKDQHIWSAQGYQGEVWKNGSIPIVRIKEKFKILFNISSNVNITTCGIRDFRLSSSECDLLPKHAEPGYRCADSQYQCNNGICIDKYKRCDGVKDDCIDGSDEDRCPCLTNQFTCFDGSCVDVSKLCNAKLNCESEDEMRCDDEHADCPVHQCIDGSCPSPLLPCEDMEFNISECWNSNKYHTNICREQNDHCKTTKGICGFDAGPCGMENDGWRYNLPTNKNYKSFDHSFLKQLLHCTSKKQPIYS</sequence>
<dbReference type="GeneID" id="110251407"/>
<evidence type="ECO:0000259" key="4">
    <source>
        <dbReference type="PROSITE" id="PS50060"/>
    </source>
</evidence>
<feature type="chain" id="PRO_5037977348" description="MAM domain-containing protein" evidence="3">
    <location>
        <begin position="21"/>
        <end position="770"/>
    </location>
</feature>
<feature type="signal peptide" evidence="3">
    <location>
        <begin position="1"/>
        <end position="20"/>
    </location>
</feature>
<comment type="caution">
    <text evidence="2">Lacks conserved residue(s) required for the propagation of feature annotation.</text>
</comment>
<dbReference type="KEGG" id="epa:110251407"/>
<dbReference type="InterPro" id="IPR036055">
    <property type="entry name" value="LDL_receptor-like_sf"/>
</dbReference>
<name>A0A913Y2S4_EXADI</name>
<dbReference type="PROSITE" id="PS50060">
    <property type="entry name" value="MAM_2"/>
    <property type="match status" value="1"/>
</dbReference>
<dbReference type="PROSITE" id="PS50068">
    <property type="entry name" value="LDLRA_2"/>
    <property type="match status" value="2"/>
</dbReference>
<dbReference type="CDD" id="cd00112">
    <property type="entry name" value="LDLa"/>
    <property type="match status" value="1"/>
</dbReference>
<dbReference type="Pfam" id="PF00057">
    <property type="entry name" value="Ldl_recept_a"/>
    <property type="match status" value="1"/>
</dbReference>
<feature type="disulfide bond" evidence="2">
    <location>
        <begin position="638"/>
        <end position="656"/>
    </location>
</feature>
<dbReference type="InterPro" id="IPR013320">
    <property type="entry name" value="ConA-like_dom_sf"/>
</dbReference>
<evidence type="ECO:0000256" key="2">
    <source>
        <dbReference type="PROSITE-ProRule" id="PRU00124"/>
    </source>
</evidence>
<dbReference type="Gene3D" id="2.60.120.200">
    <property type="match status" value="1"/>
</dbReference>
<feature type="disulfide bond" evidence="2">
    <location>
        <begin position="594"/>
        <end position="606"/>
    </location>
</feature>
<dbReference type="GO" id="GO:0016020">
    <property type="term" value="C:membrane"/>
    <property type="evidence" value="ECO:0007669"/>
    <property type="project" value="InterPro"/>
</dbReference>
<evidence type="ECO:0000313" key="6">
    <source>
        <dbReference type="Proteomes" id="UP000887567"/>
    </source>
</evidence>
<keyword evidence="3" id="KW-0732">Signal</keyword>